<dbReference type="EMBL" id="MEXH01000001">
    <property type="protein sequence ID" value="OGC93246.1"/>
    <property type="molecule type" value="Genomic_DNA"/>
</dbReference>
<name>A0A1F4YHL5_9BACT</name>
<organism evidence="1 2">
    <name type="scientific">Candidatus Amesbacteria bacterium RIFCSPHIGHO2_01_FULL_48_32b</name>
    <dbReference type="NCBI Taxonomy" id="1797253"/>
    <lineage>
        <taxon>Bacteria</taxon>
        <taxon>Candidatus Amesiibacteriota</taxon>
    </lineage>
</organism>
<proteinExistence type="predicted"/>
<evidence type="ECO:0000313" key="1">
    <source>
        <dbReference type="EMBL" id="OGC93246.1"/>
    </source>
</evidence>
<evidence type="ECO:0000313" key="2">
    <source>
        <dbReference type="Proteomes" id="UP000178176"/>
    </source>
</evidence>
<comment type="caution">
    <text evidence="1">The sequence shown here is derived from an EMBL/GenBank/DDBJ whole genome shotgun (WGS) entry which is preliminary data.</text>
</comment>
<dbReference type="AlphaFoldDB" id="A0A1F4YHL5"/>
<dbReference type="Proteomes" id="UP000178176">
    <property type="component" value="Unassembled WGS sequence"/>
</dbReference>
<reference evidence="1 2" key="1">
    <citation type="journal article" date="2016" name="Nat. Commun.">
        <title>Thousands of microbial genomes shed light on interconnected biogeochemical processes in an aquifer system.</title>
        <authorList>
            <person name="Anantharaman K."/>
            <person name="Brown C.T."/>
            <person name="Hug L.A."/>
            <person name="Sharon I."/>
            <person name="Castelle C.J."/>
            <person name="Probst A.J."/>
            <person name="Thomas B.C."/>
            <person name="Singh A."/>
            <person name="Wilkins M.J."/>
            <person name="Karaoz U."/>
            <person name="Brodie E.L."/>
            <person name="Williams K.H."/>
            <person name="Hubbard S.S."/>
            <person name="Banfield J.F."/>
        </authorList>
    </citation>
    <scope>NUCLEOTIDE SEQUENCE [LARGE SCALE GENOMIC DNA]</scope>
</reference>
<accession>A0A1F4YHL5</accession>
<protein>
    <submittedName>
        <fullName evidence="1">Uncharacterized protein</fullName>
    </submittedName>
</protein>
<gene>
    <name evidence="1" type="ORF">A2876_05080</name>
</gene>
<sequence length="276" mass="31151">MSDLNETNPQIDITIQAAANEHKITFNPQHADYIPIALAMAAFNRAGVAPLSYITGYTDYRSEITARKAEELIEQTADKRSGQFFFLDYALGKDVKTGARKNPDGTITLIDRSGKPISAGKARLIVKSAAFLLEELLDESQVQTVKSVEKVIDAVNAPPSKTAPPVVAVYVDTYLDQINPNYLIFRDPQRFSRFEAVLSILRKHDPKDDPHRMALFEELKDLAKSDVEPGNLAWVFKNGVWAVTPEELLEDELQTRLQEEDADWFQAQRDHFQSWE</sequence>